<proteinExistence type="predicted"/>
<dbReference type="AlphaFoldDB" id="A0A0M6ZXE1"/>
<name>A0A0M6ZXE1_9HYPH</name>
<reference evidence="2" key="1">
    <citation type="submission" date="2015-07" db="EMBL/GenBank/DDBJ databases">
        <authorList>
            <person name="Rodrigo-Torres Lidia"/>
            <person name="Arahal R.David."/>
        </authorList>
    </citation>
    <scope>NUCLEOTIDE SEQUENCE [LARGE SCALE GENOMIC DNA]</scope>
    <source>
        <strain evidence="2">CECT 5096</strain>
    </source>
</reference>
<organism evidence="1 2">
    <name type="scientific">Roseibium album</name>
    <dbReference type="NCBI Taxonomy" id="311410"/>
    <lineage>
        <taxon>Bacteria</taxon>
        <taxon>Pseudomonadati</taxon>
        <taxon>Pseudomonadota</taxon>
        <taxon>Alphaproteobacteria</taxon>
        <taxon>Hyphomicrobiales</taxon>
        <taxon>Stappiaceae</taxon>
        <taxon>Roseibium</taxon>
    </lineage>
</organism>
<sequence>MTLVMFVHFLAGSYRAMIAFSPEPEDTPLPGFNPDHPTALKMPVLAQIRLTHRCGHAAKSFFEPFSIA</sequence>
<evidence type="ECO:0000313" key="2">
    <source>
        <dbReference type="Proteomes" id="UP000049983"/>
    </source>
</evidence>
<dbReference type="EMBL" id="CXWC01000011">
    <property type="protein sequence ID" value="CTQ74676.1"/>
    <property type="molecule type" value="Genomic_DNA"/>
</dbReference>
<dbReference type="STRING" id="311410.LA5095_01005"/>
<keyword evidence="2" id="KW-1185">Reference proteome</keyword>
<accession>A0A0M6ZXE1</accession>
<dbReference type="Proteomes" id="UP000049983">
    <property type="component" value="Unassembled WGS sequence"/>
</dbReference>
<gene>
    <name evidence="1" type="ORF">LA5096_04143</name>
</gene>
<evidence type="ECO:0000313" key="1">
    <source>
        <dbReference type="EMBL" id="CTQ74676.1"/>
    </source>
</evidence>
<protein>
    <submittedName>
        <fullName evidence="1">Uncharacterized protein</fullName>
    </submittedName>
</protein>